<sequence length="153" mass="17143">MKKALLLTDCSVDLALTVNRWAANQVDAIDLTVVYAFALSQTDNQPLTAATHRAAKQEANANLGQWLNYLTTPWSGKIQTETLLGDPGLVIRIHLLLRQYDYLLIDLEQQEVASAFLACQNYTTTELHRLTVAEEVRLTTAQTETTQQWLRAA</sequence>
<dbReference type="RefSeq" id="WP_182457990.1">
    <property type="nucleotide sequence ID" value="NZ_CP059732.1"/>
</dbReference>
<reference evidence="1 2" key="1">
    <citation type="submission" date="2020-07" db="EMBL/GenBank/DDBJ databases">
        <title>Spirosoma foliorum sp. nov., isolated from the leaves on the Nejang mountain Korea, Republic of.</title>
        <authorList>
            <person name="Ho H."/>
            <person name="Lee Y.-J."/>
            <person name="Nurcahyanto D.-A."/>
            <person name="Kim S.-G."/>
        </authorList>
    </citation>
    <scope>NUCLEOTIDE SEQUENCE [LARGE SCALE GENOMIC DNA]</scope>
    <source>
        <strain evidence="1 2">PL0136</strain>
    </source>
</reference>
<evidence type="ECO:0000313" key="2">
    <source>
        <dbReference type="Proteomes" id="UP000515369"/>
    </source>
</evidence>
<dbReference type="EMBL" id="CP059732">
    <property type="protein sequence ID" value="QMW00877.1"/>
    <property type="molecule type" value="Genomic_DNA"/>
</dbReference>
<name>A0A7G5GPT5_9BACT</name>
<dbReference type="KEGG" id="sfol:H3H32_23240"/>
<protein>
    <recommendedName>
        <fullName evidence="3">UspA domain-containing protein</fullName>
    </recommendedName>
</protein>
<accession>A0A7G5GPT5</accession>
<organism evidence="1 2">
    <name type="scientific">Spirosoma foliorum</name>
    <dbReference type="NCBI Taxonomy" id="2710596"/>
    <lineage>
        <taxon>Bacteria</taxon>
        <taxon>Pseudomonadati</taxon>
        <taxon>Bacteroidota</taxon>
        <taxon>Cytophagia</taxon>
        <taxon>Cytophagales</taxon>
        <taxon>Cytophagaceae</taxon>
        <taxon>Spirosoma</taxon>
    </lineage>
</organism>
<gene>
    <name evidence="1" type="ORF">H3H32_23240</name>
</gene>
<dbReference type="AlphaFoldDB" id="A0A7G5GPT5"/>
<keyword evidence="2" id="KW-1185">Reference proteome</keyword>
<evidence type="ECO:0000313" key="1">
    <source>
        <dbReference type="EMBL" id="QMW00877.1"/>
    </source>
</evidence>
<proteinExistence type="predicted"/>
<dbReference type="Proteomes" id="UP000515369">
    <property type="component" value="Chromosome"/>
</dbReference>
<evidence type="ECO:0008006" key="3">
    <source>
        <dbReference type="Google" id="ProtNLM"/>
    </source>
</evidence>